<dbReference type="GO" id="GO:0016791">
    <property type="term" value="F:phosphatase activity"/>
    <property type="evidence" value="ECO:0007669"/>
    <property type="project" value="TreeGrafter"/>
</dbReference>
<dbReference type="STRING" id="1798374.A2Z33_07125"/>
<dbReference type="SUPFAM" id="SSF56784">
    <property type="entry name" value="HAD-like"/>
    <property type="match status" value="1"/>
</dbReference>
<dbReference type="GO" id="GO:0000287">
    <property type="term" value="F:magnesium ion binding"/>
    <property type="evidence" value="ECO:0007669"/>
    <property type="project" value="TreeGrafter"/>
</dbReference>
<comment type="caution">
    <text evidence="1">The sequence shown here is derived from an EMBL/GenBank/DDBJ whole genome shotgun (WGS) entry which is preliminary data.</text>
</comment>
<sequence>MKYKALFLDVDGTLVKGGLGNVPTQVVVKAINRISKDVHVCLATGRMLSQIKDIISSLKLSGLLVIANGIQIYDPQARYIVWEKKLGEKSVPAIIRIMKKYRLQTRQFDGRSEFIFDGNTERNDIYSLWADYVSPVIIDKVMHELESIPAVSAHRMISFNNNYECIEAAHAQATKLHGIVEVARRLKIDTKEIIGVGDGYNDFPLLLACGLKIAMGNAVEELKSIADFIAPPVDADGVATVIDKFIPAT</sequence>
<evidence type="ECO:0000313" key="1">
    <source>
        <dbReference type="EMBL" id="OGG05028.1"/>
    </source>
</evidence>
<dbReference type="EMBL" id="MFJD01000001">
    <property type="protein sequence ID" value="OGG05028.1"/>
    <property type="molecule type" value="Genomic_DNA"/>
</dbReference>
<dbReference type="Proteomes" id="UP000178448">
    <property type="component" value="Unassembled WGS sequence"/>
</dbReference>
<evidence type="ECO:0008006" key="3">
    <source>
        <dbReference type="Google" id="ProtNLM"/>
    </source>
</evidence>
<evidence type="ECO:0000313" key="2">
    <source>
        <dbReference type="Proteomes" id="UP000178448"/>
    </source>
</evidence>
<dbReference type="AlphaFoldDB" id="A0A1F5YXW0"/>
<organism evidence="1 2">
    <name type="scientific">Candidatus Gottesmanbacteria bacterium RBG_16_52_11</name>
    <dbReference type="NCBI Taxonomy" id="1798374"/>
    <lineage>
        <taxon>Bacteria</taxon>
        <taxon>Candidatus Gottesmaniibacteriota</taxon>
    </lineage>
</organism>
<dbReference type="PANTHER" id="PTHR10000:SF8">
    <property type="entry name" value="HAD SUPERFAMILY HYDROLASE-LIKE, TYPE 3"/>
    <property type="match status" value="1"/>
</dbReference>
<protein>
    <recommendedName>
        <fullName evidence="3">Haloacid dehalogenase</fullName>
    </recommendedName>
</protein>
<dbReference type="Gene3D" id="3.40.50.1000">
    <property type="entry name" value="HAD superfamily/HAD-like"/>
    <property type="match status" value="1"/>
</dbReference>
<accession>A0A1F5YXW0</accession>
<dbReference type="InterPro" id="IPR006379">
    <property type="entry name" value="HAD-SF_hydro_IIB"/>
</dbReference>
<reference evidence="1 2" key="1">
    <citation type="journal article" date="2016" name="Nat. Commun.">
        <title>Thousands of microbial genomes shed light on interconnected biogeochemical processes in an aquifer system.</title>
        <authorList>
            <person name="Anantharaman K."/>
            <person name="Brown C.T."/>
            <person name="Hug L.A."/>
            <person name="Sharon I."/>
            <person name="Castelle C.J."/>
            <person name="Probst A.J."/>
            <person name="Thomas B.C."/>
            <person name="Singh A."/>
            <person name="Wilkins M.J."/>
            <person name="Karaoz U."/>
            <person name="Brodie E.L."/>
            <person name="Williams K.H."/>
            <person name="Hubbard S.S."/>
            <person name="Banfield J.F."/>
        </authorList>
    </citation>
    <scope>NUCLEOTIDE SEQUENCE [LARGE SCALE GENOMIC DNA]</scope>
</reference>
<dbReference type="InterPro" id="IPR023214">
    <property type="entry name" value="HAD_sf"/>
</dbReference>
<name>A0A1F5YXW0_9BACT</name>
<proteinExistence type="predicted"/>
<dbReference type="InterPro" id="IPR036412">
    <property type="entry name" value="HAD-like_sf"/>
</dbReference>
<dbReference type="PANTHER" id="PTHR10000">
    <property type="entry name" value="PHOSPHOSERINE PHOSPHATASE"/>
    <property type="match status" value="1"/>
</dbReference>
<gene>
    <name evidence="1" type="ORF">A2Z33_07125</name>
</gene>
<dbReference type="GO" id="GO:0005829">
    <property type="term" value="C:cytosol"/>
    <property type="evidence" value="ECO:0007669"/>
    <property type="project" value="TreeGrafter"/>
</dbReference>
<dbReference type="Pfam" id="PF08282">
    <property type="entry name" value="Hydrolase_3"/>
    <property type="match status" value="1"/>
</dbReference>
<dbReference type="NCBIfam" id="TIGR01484">
    <property type="entry name" value="HAD-SF-IIB"/>
    <property type="match status" value="1"/>
</dbReference>
<dbReference type="Gene3D" id="3.90.1070.10">
    <property type="match status" value="1"/>
</dbReference>